<comment type="caution">
    <text evidence="2">The sequence shown here is derived from an EMBL/GenBank/DDBJ whole genome shotgun (WGS) entry which is preliminary data.</text>
</comment>
<dbReference type="Proteomes" id="UP001291623">
    <property type="component" value="Unassembled WGS sequence"/>
</dbReference>
<dbReference type="EMBL" id="JAVYJV010000006">
    <property type="protein sequence ID" value="KAK4367714.1"/>
    <property type="molecule type" value="Genomic_DNA"/>
</dbReference>
<sequence length="232" mass="27516">MGNQPTVLILRVHPSRERPSFHDFLGEYWYKNFDLSDGHVHERAVKPVPLRKNFRDIHNQINVIDWSSVFDNSGKVNIDMVIELYAGINTISNEDGEIFTWRTFAMSRVPDHPIEPWKDFIHYPNYQAILDTLYRPDSKAKWSRYNDNKHKSFSMSNMKKEARVWLRLFNSRILPLDHYSNVFKDRACILYFLMMGRPVNIGYWMPEEMIRVREDMSHRLRFGSTLTASSLG</sequence>
<dbReference type="AlphaFoldDB" id="A0AAE1SDV8"/>
<dbReference type="InterPro" id="IPR046796">
    <property type="entry name" value="Transposase_32_dom"/>
</dbReference>
<evidence type="ECO:0000313" key="2">
    <source>
        <dbReference type="EMBL" id="KAK4367714.1"/>
    </source>
</evidence>
<gene>
    <name evidence="2" type="ORF">RND71_011506</name>
</gene>
<keyword evidence="3" id="KW-1185">Reference proteome</keyword>
<proteinExistence type="predicted"/>
<name>A0AAE1SDV8_9SOLA</name>
<feature type="domain" description="Putative plant transposon protein" evidence="1">
    <location>
        <begin position="65"/>
        <end position="227"/>
    </location>
</feature>
<protein>
    <recommendedName>
        <fullName evidence="1">Putative plant transposon protein domain-containing protein</fullName>
    </recommendedName>
</protein>
<evidence type="ECO:0000313" key="3">
    <source>
        <dbReference type="Proteomes" id="UP001291623"/>
    </source>
</evidence>
<accession>A0AAE1SDV8</accession>
<organism evidence="2 3">
    <name type="scientific">Anisodus tanguticus</name>
    <dbReference type="NCBI Taxonomy" id="243964"/>
    <lineage>
        <taxon>Eukaryota</taxon>
        <taxon>Viridiplantae</taxon>
        <taxon>Streptophyta</taxon>
        <taxon>Embryophyta</taxon>
        <taxon>Tracheophyta</taxon>
        <taxon>Spermatophyta</taxon>
        <taxon>Magnoliopsida</taxon>
        <taxon>eudicotyledons</taxon>
        <taxon>Gunneridae</taxon>
        <taxon>Pentapetalae</taxon>
        <taxon>asterids</taxon>
        <taxon>lamiids</taxon>
        <taxon>Solanales</taxon>
        <taxon>Solanaceae</taxon>
        <taxon>Solanoideae</taxon>
        <taxon>Hyoscyameae</taxon>
        <taxon>Anisodus</taxon>
    </lineage>
</organism>
<evidence type="ECO:0000259" key="1">
    <source>
        <dbReference type="Pfam" id="PF20167"/>
    </source>
</evidence>
<dbReference type="Pfam" id="PF20167">
    <property type="entry name" value="Transposase_32"/>
    <property type="match status" value="1"/>
</dbReference>
<reference evidence="2" key="1">
    <citation type="submission" date="2023-12" db="EMBL/GenBank/DDBJ databases">
        <title>Genome assembly of Anisodus tanguticus.</title>
        <authorList>
            <person name="Wang Y.-J."/>
        </authorList>
    </citation>
    <scope>NUCLEOTIDE SEQUENCE</scope>
    <source>
        <strain evidence="2">KB-2021</strain>
        <tissue evidence="2">Leaf</tissue>
    </source>
</reference>